<dbReference type="RefSeq" id="WP_085494047.1">
    <property type="nucleotide sequence ID" value="NZ_FXAZ01000002.1"/>
</dbReference>
<sequence length="63" mass="7058">MSWIEIVIIAVIFSYSAWMLVRHFKKSKQGACASCAVKSKCKACELMNQASMPHSSDTNPKHQ</sequence>
<evidence type="ECO:0000313" key="2">
    <source>
        <dbReference type="Proteomes" id="UP000193834"/>
    </source>
</evidence>
<proteinExistence type="predicted"/>
<dbReference type="Proteomes" id="UP000193834">
    <property type="component" value="Unassembled WGS sequence"/>
</dbReference>
<protein>
    <submittedName>
        <fullName evidence="1">Virus attachment protein p12 family protein</fullName>
    </submittedName>
</protein>
<dbReference type="EMBL" id="FXAZ01000002">
    <property type="protein sequence ID" value="SMG32696.1"/>
    <property type="molecule type" value="Genomic_DNA"/>
</dbReference>
<gene>
    <name evidence="1" type="ORF">SAMN06295960_1797</name>
</gene>
<evidence type="ECO:0000313" key="1">
    <source>
        <dbReference type="EMBL" id="SMG32696.1"/>
    </source>
</evidence>
<dbReference type="AlphaFoldDB" id="A0A1X7JW82"/>
<organism evidence="1 2">
    <name type="scientific">Paenibacillus aquistagni</name>
    <dbReference type="NCBI Taxonomy" id="1852522"/>
    <lineage>
        <taxon>Bacteria</taxon>
        <taxon>Bacillati</taxon>
        <taxon>Bacillota</taxon>
        <taxon>Bacilli</taxon>
        <taxon>Bacillales</taxon>
        <taxon>Paenibacillaceae</taxon>
        <taxon>Paenibacillus</taxon>
    </lineage>
</organism>
<keyword evidence="2" id="KW-1185">Reference proteome</keyword>
<name>A0A1X7JW82_9BACL</name>
<dbReference type="STRING" id="1852522.SAMN06295960_1797"/>
<dbReference type="OrthoDB" id="2326035at2"/>
<accession>A0A1X7JW82</accession>
<dbReference type="Pfam" id="PF12669">
    <property type="entry name" value="FeoB_associated"/>
    <property type="match status" value="1"/>
</dbReference>
<reference evidence="1 2" key="1">
    <citation type="submission" date="2017-04" db="EMBL/GenBank/DDBJ databases">
        <authorList>
            <person name="Afonso C.L."/>
            <person name="Miller P.J."/>
            <person name="Scott M.A."/>
            <person name="Spackman E."/>
            <person name="Goraichik I."/>
            <person name="Dimitrov K.M."/>
            <person name="Suarez D.L."/>
            <person name="Swayne D.E."/>
        </authorList>
    </citation>
    <scope>NUCLEOTIDE SEQUENCE [LARGE SCALE GENOMIC DNA]</scope>
    <source>
        <strain evidence="1 2">11</strain>
    </source>
</reference>